<dbReference type="EMBL" id="JAGPXD010000005">
    <property type="protein sequence ID" value="KAH7353798.1"/>
    <property type="molecule type" value="Genomic_DNA"/>
</dbReference>
<protein>
    <submittedName>
        <fullName evidence="2">Uncharacterized protein</fullName>
    </submittedName>
</protein>
<proteinExistence type="predicted"/>
<evidence type="ECO:0000313" key="3">
    <source>
        <dbReference type="Proteomes" id="UP000813385"/>
    </source>
</evidence>
<comment type="caution">
    <text evidence="2">The sequence shown here is derived from an EMBL/GenBank/DDBJ whole genome shotgun (WGS) entry which is preliminary data.</text>
</comment>
<dbReference type="Proteomes" id="UP000813385">
    <property type="component" value="Unassembled WGS sequence"/>
</dbReference>
<evidence type="ECO:0000313" key="2">
    <source>
        <dbReference type="EMBL" id="KAH7353798.1"/>
    </source>
</evidence>
<feature type="region of interest" description="Disordered" evidence="1">
    <location>
        <begin position="258"/>
        <end position="277"/>
    </location>
</feature>
<name>A0A8K0X1P0_9PEZI</name>
<accession>A0A8K0X1P0</accession>
<sequence length="277" mass="30338">MPNLTHPPSSAEAPGLAVVNFRSSHPIKLSRSSGSWLLQTPAAHTPDTARALYRLAGSIPCDRLLPDARQRLGGLVGARWAYPTISFTSPTVSRRSPWTCDPVNRQHINRDETIKLVQCRISSVLLSIQEPFPMLQALGPPAHRAVTSLTPGSLLGVPSPSRVEAKTDRSAVIPIMTDRNLRHLPVLASNNGHRRPAAVGRRLPVARVGRALRPGDDHVMESQMQKRMRLEHSLFDREPTATRVSHAHTTQSLTGISITMTAPCPPPRRTGRLTSRP</sequence>
<dbReference type="AlphaFoldDB" id="A0A8K0X1P0"/>
<reference evidence="2" key="1">
    <citation type="journal article" date="2021" name="Nat. Commun.">
        <title>Genetic determinants of endophytism in the Arabidopsis root mycobiome.</title>
        <authorList>
            <person name="Mesny F."/>
            <person name="Miyauchi S."/>
            <person name="Thiergart T."/>
            <person name="Pickel B."/>
            <person name="Atanasova L."/>
            <person name="Karlsson M."/>
            <person name="Huettel B."/>
            <person name="Barry K.W."/>
            <person name="Haridas S."/>
            <person name="Chen C."/>
            <person name="Bauer D."/>
            <person name="Andreopoulos W."/>
            <person name="Pangilinan J."/>
            <person name="LaButti K."/>
            <person name="Riley R."/>
            <person name="Lipzen A."/>
            <person name="Clum A."/>
            <person name="Drula E."/>
            <person name="Henrissat B."/>
            <person name="Kohler A."/>
            <person name="Grigoriev I.V."/>
            <person name="Martin F.M."/>
            <person name="Hacquard S."/>
        </authorList>
    </citation>
    <scope>NUCLEOTIDE SEQUENCE</scope>
    <source>
        <strain evidence="2">MPI-CAGE-AT-0016</strain>
    </source>
</reference>
<keyword evidence="3" id="KW-1185">Reference proteome</keyword>
<gene>
    <name evidence="2" type="ORF">B0T11DRAFT_120817</name>
</gene>
<evidence type="ECO:0000256" key="1">
    <source>
        <dbReference type="SAM" id="MobiDB-lite"/>
    </source>
</evidence>
<organism evidence="2 3">
    <name type="scientific">Plectosphaerella cucumerina</name>
    <dbReference type="NCBI Taxonomy" id="40658"/>
    <lineage>
        <taxon>Eukaryota</taxon>
        <taxon>Fungi</taxon>
        <taxon>Dikarya</taxon>
        <taxon>Ascomycota</taxon>
        <taxon>Pezizomycotina</taxon>
        <taxon>Sordariomycetes</taxon>
        <taxon>Hypocreomycetidae</taxon>
        <taxon>Glomerellales</taxon>
        <taxon>Plectosphaerellaceae</taxon>
        <taxon>Plectosphaerella</taxon>
    </lineage>
</organism>